<dbReference type="InterPro" id="IPR014729">
    <property type="entry name" value="Rossmann-like_a/b/a_fold"/>
</dbReference>
<reference evidence="6 7" key="1">
    <citation type="submission" date="2021-03" db="EMBL/GenBank/DDBJ databases">
        <title>Caproiciproducens sp. nov. isolated from feces of cow.</title>
        <authorList>
            <person name="Choi J.-Y."/>
        </authorList>
    </citation>
    <scope>NUCLEOTIDE SEQUENCE [LARGE SCALE GENOMIC DNA]</scope>
    <source>
        <strain evidence="6 7">AGMB10547</strain>
    </source>
</reference>
<name>A0ABS7DPT2_9FIRM</name>
<sequence length="272" mass="30474">MKLLLPFSITPDLEALSEKDWVFTSDLKVDTSFTPLDWNSFDESALEMSLKLSNQAEGSFCFYRYALTVGEMPCDRFLKTLAALKFDELFRVNPGDADLRFRPEVIARIIASFAQTYAHPDFILMGRQKQVGDNACTPLLTAELLGWPCVTQVIEIEPADEHRLRVTSAVDGGTAVQTISAPCVLSVGDAPCTYLRVPTLKDKMTYGKKAITVMKLEDFPEAEVLLSSPNAELCSLTPIHREREGVLIEADTPEEKAEILYRDYLKGRLERL</sequence>
<dbReference type="Gene3D" id="3.40.50.620">
    <property type="entry name" value="HUPs"/>
    <property type="match status" value="1"/>
</dbReference>
<dbReference type="InterPro" id="IPR014730">
    <property type="entry name" value="ETF_a/b_N"/>
</dbReference>
<evidence type="ECO:0000256" key="4">
    <source>
        <dbReference type="ARBA" id="ARBA00022982"/>
    </source>
</evidence>
<keyword evidence="4" id="KW-0249">Electron transport</keyword>
<evidence type="ECO:0000259" key="5">
    <source>
        <dbReference type="SMART" id="SM00893"/>
    </source>
</evidence>
<gene>
    <name evidence="6" type="ORF">J5W02_10930</name>
</gene>
<dbReference type="InterPro" id="IPR012255">
    <property type="entry name" value="ETF_b"/>
</dbReference>
<organism evidence="6 7">
    <name type="scientific">Caproiciproducens faecalis</name>
    <dbReference type="NCBI Taxonomy" id="2820301"/>
    <lineage>
        <taxon>Bacteria</taxon>
        <taxon>Bacillati</taxon>
        <taxon>Bacillota</taxon>
        <taxon>Clostridia</taxon>
        <taxon>Eubacteriales</taxon>
        <taxon>Acutalibacteraceae</taxon>
        <taxon>Caproiciproducens</taxon>
    </lineage>
</organism>
<dbReference type="EMBL" id="JAGFNZ010000004">
    <property type="protein sequence ID" value="MBW7573322.1"/>
    <property type="molecule type" value="Genomic_DNA"/>
</dbReference>
<dbReference type="PANTHER" id="PTHR21294:SF8">
    <property type="entry name" value="ELECTRON TRANSFER FLAVOPROTEIN SUBUNIT BETA"/>
    <property type="match status" value="1"/>
</dbReference>
<evidence type="ECO:0000313" key="6">
    <source>
        <dbReference type="EMBL" id="MBW7573322.1"/>
    </source>
</evidence>
<dbReference type="PANTHER" id="PTHR21294">
    <property type="entry name" value="ELECTRON TRANSFER FLAVOPROTEIN BETA-SUBUNIT"/>
    <property type="match status" value="1"/>
</dbReference>
<evidence type="ECO:0000256" key="3">
    <source>
        <dbReference type="ARBA" id="ARBA00022448"/>
    </source>
</evidence>
<dbReference type="SMART" id="SM00893">
    <property type="entry name" value="ETF"/>
    <property type="match status" value="1"/>
</dbReference>
<dbReference type="SUPFAM" id="SSF52402">
    <property type="entry name" value="Adenine nucleotide alpha hydrolases-like"/>
    <property type="match status" value="1"/>
</dbReference>
<keyword evidence="7" id="KW-1185">Reference proteome</keyword>
<evidence type="ECO:0000313" key="7">
    <source>
        <dbReference type="Proteomes" id="UP000719942"/>
    </source>
</evidence>
<feature type="domain" description="Electron transfer flavoprotein alpha/beta-subunit N-terminal" evidence="5">
    <location>
        <begin position="26"/>
        <end position="223"/>
    </location>
</feature>
<keyword evidence="3" id="KW-0813">Transport</keyword>
<evidence type="ECO:0000256" key="2">
    <source>
        <dbReference type="ARBA" id="ARBA00011355"/>
    </source>
</evidence>
<evidence type="ECO:0000256" key="1">
    <source>
        <dbReference type="ARBA" id="ARBA00007557"/>
    </source>
</evidence>
<dbReference type="Proteomes" id="UP000719942">
    <property type="component" value="Unassembled WGS sequence"/>
</dbReference>
<accession>A0ABS7DPT2</accession>
<dbReference type="Pfam" id="PF01012">
    <property type="entry name" value="ETF"/>
    <property type="match status" value="1"/>
</dbReference>
<protein>
    <submittedName>
        <fullName evidence="6">Electron transfer flavoprotein subunit beta/FixA family protein</fullName>
    </submittedName>
</protein>
<comment type="caution">
    <text evidence="6">The sequence shown here is derived from an EMBL/GenBank/DDBJ whole genome shotgun (WGS) entry which is preliminary data.</text>
</comment>
<proteinExistence type="inferred from homology"/>
<comment type="subunit">
    <text evidence="2">Heterodimer of an alpha and a beta subunit.</text>
</comment>
<comment type="similarity">
    <text evidence="1">Belongs to the ETF beta-subunit/FixA family.</text>
</comment>